<gene>
    <name evidence="1" type="ORF">E2C01_055200</name>
</gene>
<proteinExistence type="predicted"/>
<dbReference type="EMBL" id="VSRR010018242">
    <property type="protein sequence ID" value="MPC61136.1"/>
    <property type="molecule type" value="Genomic_DNA"/>
</dbReference>
<dbReference type="Proteomes" id="UP000324222">
    <property type="component" value="Unassembled WGS sequence"/>
</dbReference>
<protein>
    <submittedName>
        <fullName evidence="1">Uncharacterized protein</fullName>
    </submittedName>
</protein>
<name>A0A5B7GU70_PORTR</name>
<keyword evidence="2" id="KW-1185">Reference proteome</keyword>
<evidence type="ECO:0000313" key="2">
    <source>
        <dbReference type="Proteomes" id="UP000324222"/>
    </source>
</evidence>
<reference evidence="1 2" key="1">
    <citation type="submission" date="2019-05" db="EMBL/GenBank/DDBJ databases">
        <title>Another draft genome of Portunus trituberculatus and its Hox gene families provides insights of decapod evolution.</title>
        <authorList>
            <person name="Jeong J.-H."/>
            <person name="Song I."/>
            <person name="Kim S."/>
            <person name="Choi T."/>
            <person name="Kim D."/>
            <person name="Ryu S."/>
            <person name="Kim W."/>
        </authorList>
    </citation>
    <scope>NUCLEOTIDE SEQUENCE [LARGE SCALE GENOMIC DNA]</scope>
    <source>
        <tissue evidence="1">Muscle</tissue>
    </source>
</reference>
<organism evidence="1 2">
    <name type="scientific">Portunus trituberculatus</name>
    <name type="common">Swimming crab</name>
    <name type="synonym">Neptunus trituberculatus</name>
    <dbReference type="NCBI Taxonomy" id="210409"/>
    <lineage>
        <taxon>Eukaryota</taxon>
        <taxon>Metazoa</taxon>
        <taxon>Ecdysozoa</taxon>
        <taxon>Arthropoda</taxon>
        <taxon>Crustacea</taxon>
        <taxon>Multicrustacea</taxon>
        <taxon>Malacostraca</taxon>
        <taxon>Eumalacostraca</taxon>
        <taxon>Eucarida</taxon>
        <taxon>Decapoda</taxon>
        <taxon>Pleocyemata</taxon>
        <taxon>Brachyura</taxon>
        <taxon>Eubrachyura</taxon>
        <taxon>Portunoidea</taxon>
        <taxon>Portunidae</taxon>
        <taxon>Portuninae</taxon>
        <taxon>Portunus</taxon>
    </lineage>
</organism>
<sequence length="52" mass="6234">MVLARCQKLRGESGYQVEEQTWHDSVQKYKAHEIREIKAQVATFFRQPLYHV</sequence>
<comment type="caution">
    <text evidence="1">The sequence shown here is derived from an EMBL/GenBank/DDBJ whole genome shotgun (WGS) entry which is preliminary data.</text>
</comment>
<evidence type="ECO:0000313" key="1">
    <source>
        <dbReference type="EMBL" id="MPC61136.1"/>
    </source>
</evidence>
<accession>A0A5B7GU70</accession>
<dbReference type="AlphaFoldDB" id="A0A5B7GU70"/>